<name>Q8TW55_METKA</name>
<dbReference type="KEGG" id="mka:MK1181"/>
<evidence type="ECO:0000313" key="2">
    <source>
        <dbReference type="Proteomes" id="UP000001826"/>
    </source>
</evidence>
<dbReference type="EMBL" id="AE009439">
    <property type="protein sequence ID" value="AAM02394.1"/>
    <property type="molecule type" value="Genomic_DNA"/>
</dbReference>
<sequence>MVEWREVPVLPKNTFFKKLNAAIAWIDPFDEFANPDVKELLAGVSDELDPNPLLHWSNVLSAEHPPEEWRIPYELAEYMVCFNKAGAAVLRYFADALRNVFERPSLDRLVRPLAIEMALSDGDELPGLVRSELGIEKGYRGLGKGLPDALRPSRWLLVSVVSHACSNRKARPEEIAEEFEEHLGFELEGPEVIDRLRENVEEAVEDLVTWASREGEDPKPYVEVFREAVTATLRRSIRLVRRPEEIAKSCLKVDPTVSIGGVKIGPEDYDPLWERVRQVDVEEVTAEIVDELLDELTRR</sequence>
<dbReference type="InParanoid" id="Q8TW55"/>
<accession>Q8TW55</accession>
<protein>
    <submittedName>
        <fullName evidence="1">Uncharacterized protein specific for M.kandleri, MK-7 family</fullName>
    </submittedName>
</protein>
<dbReference type="Proteomes" id="UP000001826">
    <property type="component" value="Chromosome"/>
</dbReference>
<dbReference type="PaxDb" id="190192-MK1181"/>
<keyword evidence="2" id="KW-1185">Reference proteome</keyword>
<dbReference type="GeneID" id="1477282"/>
<dbReference type="RefSeq" id="WP_011019549.1">
    <property type="nucleotide sequence ID" value="NC_003551.1"/>
</dbReference>
<evidence type="ECO:0000313" key="1">
    <source>
        <dbReference type="EMBL" id="AAM02394.1"/>
    </source>
</evidence>
<dbReference type="AlphaFoldDB" id="Q8TW55"/>
<proteinExistence type="predicted"/>
<dbReference type="HOGENOM" id="CLU_741048_0_0_2"/>
<gene>
    <name evidence="1" type="ordered locus">MK1181</name>
</gene>
<dbReference type="EnsemblBacteria" id="AAM02394">
    <property type="protein sequence ID" value="AAM02394"/>
    <property type="gene ID" value="MK1181"/>
</dbReference>
<reference evidence="1 2" key="1">
    <citation type="journal article" date="2002" name="Proc. Natl. Acad. Sci. U.S.A.">
        <title>The complete genome of hyperthermophile Methanopyrus kandleri AV19 and monophyly of archaeal methanogens.</title>
        <authorList>
            <person name="Slesarev A.I."/>
            <person name="Mezhevaya K.V."/>
            <person name="Makarova K.S."/>
            <person name="Polushin N.N."/>
            <person name="Shcherbinina O.V."/>
            <person name="Shakhova V.V."/>
            <person name="Belova G.I."/>
            <person name="Aravind L."/>
            <person name="Natale D.A."/>
            <person name="Rogozin I.B."/>
            <person name="Tatusov R.L."/>
            <person name="Wolf Y.I."/>
            <person name="Stetter K.O."/>
            <person name="Malykh A.G."/>
            <person name="Koonin E.V."/>
            <person name="Kozyavkin S.A."/>
        </authorList>
    </citation>
    <scope>NUCLEOTIDE SEQUENCE [LARGE SCALE GENOMIC DNA]</scope>
    <source>
        <strain evidence="2">AV19 / DSM 6324 / JCM 9639 / NBRC 100938</strain>
    </source>
</reference>
<organism evidence="1 2">
    <name type="scientific">Methanopyrus kandleri (strain AV19 / DSM 6324 / JCM 9639 / NBRC 100938)</name>
    <dbReference type="NCBI Taxonomy" id="190192"/>
    <lineage>
        <taxon>Archaea</taxon>
        <taxon>Methanobacteriati</taxon>
        <taxon>Methanobacteriota</taxon>
        <taxon>Methanomada group</taxon>
        <taxon>Methanopyri</taxon>
        <taxon>Methanopyrales</taxon>
        <taxon>Methanopyraceae</taxon>
        <taxon>Methanopyrus</taxon>
    </lineage>
</organism>